<dbReference type="InterPro" id="IPR051267">
    <property type="entry name" value="STEAP_metalloreductase"/>
</dbReference>
<organism evidence="3 4">
    <name type="scientific">Kocuria rosea</name>
    <name type="common">Deinococcus erythromyxa</name>
    <name type="synonym">Micrococcus rubens</name>
    <dbReference type="NCBI Taxonomy" id="1275"/>
    <lineage>
        <taxon>Bacteria</taxon>
        <taxon>Bacillati</taxon>
        <taxon>Actinomycetota</taxon>
        <taxon>Actinomycetes</taxon>
        <taxon>Micrococcales</taxon>
        <taxon>Micrococcaceae</taxon>
        <taxon>Kocuria</taxon>
    </lineage>
</organism>
<dbReference type="AlphaFoldDB" id="A0A4R5Y1B8"/>
<dbReference type="InterPro" id="IPR028939">
    <property type="entry name" value="P5C_Rdtase_cat_N"/>
</dbReference>
<reference evidence="3 4" key="1">
    <citation type="submission" date="2019-03" db="EMBL/GenBank/DDBJ databases">
        <title>Genome Sequencing and Assembly of Various Microbes Isolated from Partially Reclaimed Soil and Acid Mine Drainage (AMD) Site.</title>
        <authorList>
            <person name="Steinbock B."/>
            <person name="Bechtold R."/>
            <person name="Sevigny J.L."/>
            <person name="Thomas D."/>
            <person name="Cuthill L.R."/>
            <person name="Aveiro Johannsen E.J."/>
            <person name="Thomas K."/>
            <person name="Ghosh A."/>
        </authorList>
    </citation>
    <scope>NUCLEOTIDE SEQUENCE [LARGE SCALE GENOMIC DNA]</scope>
    <source>
        <strain evidence="3 4">S-A3</strain>
    </source>
</reference>
<comment type="caution">
    <text evidence="3">The sequence shown here is derived from an EMBL/GenBank/DDBJ whole genome shotgun (WGS) entry which is preliminary data.</text>
</comment>
<dbReference type="GO" id="GO:0052851">
    <property type="term" value="F:ferric-chelate reductase (NADPH) activity"/>
    <property type="evidence" value="ECO:0007669"/>
    <property type="project" value="TreeGrafter"/>
</dbReference>
<dbReference type="GeneID" id="64349149"/>
<evidence type="ECO:0000259" key="2">
    <source>
        <dbReference type="Pfam" id="PF03807"/>
    </source>
</evidence>
<proteinExistence type="predicted"/>
<protein>
    <submittedName>
        <fullName evidence="3">NADP oxidoreductase</fullName>
    </submittedName>
</protein>
<dbReference type="PANTHER" id="PTHR14239">
    <property type="entry name" value="DUDULIN-RELATED"/>
    <property type="match status" value="1"/>
</dbReference>
<evidence type="ECO:0000313" key="3">
    <source>
        <dbReference type="EMBL" id="TDL38161.1"/>
    </source>
</evidence>
<evidence type="ECO:0000313" key="4">
    <source>
        <dbReference type="Proteomes" id="UP000295163"/>
    </source>
</evidence>
<dbReference type="GO" id="GO:0015677">
    <property type="term" value="P:copper ion import"/>
    <property type="evidence" value="ECO:0007669"/>
    <property type="project" value="TreeGrafter"/>
</dbReference>
<name>A0A4R5Y1B8_KOCRO</name>
<dbReference type="SUPFAM" id="SSF51735">
    <property type="entry name" value="NAD(P)-binding Rossmann-fold domains"/>
    <property type="match status" value="1"/>
</dbReference>
<gene>
    <name evidence="3" type="ORF">E2R59_17150</name>
</gene>
<dbReference type="EMBL" id="SMZT01000011">
    <property type="protein sequence ID" value="TDL38161.1"/>
    <property type="molecule type" value="Genomic_DNA"/>
</dbReference>
<dbReference type="InterPro" id="IPR036291">
    <property type="entry name" value="NAD(P)-bd_dom_sf"/>
</dbReference>
<keyword evidence="1" id="KW-0560">Oxidoreductase</keyword>
<dbReference type="Pfam" id="PF03807">
    <property type="entry name" value="F420_oxidored"/>
    <property type="match status" value="1"/>
</dbReference>
<evidence type="ECO:0000256" key="1">
    <source>
        <dbReference type="ARBA" id="ARBA00023002"/>
    </source>
</evidence>
<feature type="domain" description="Pyrroline-5-carboxylate reductase catalytic N-terminal" evidence="2">
    <location>
        <begin position="2"/>
        <end position="92"/>
    </location>
</feature>
<dbReference type="RefSeq" id="WP_133411592.1">
    <property type="nucleotide sequence ID" value="NZ_SMZT01000011.1"/>
</dbReference>
<dbReference type="Proteomes" id="UP000295163">
    <property type="component" value="Unassembled WGS sequence"/>
</dbReference>
<dbReference type="GO" id="GO:0005886">
    <property type="term" value="C:plasma membrane"/>
    <property type="evidence" value="ECO:0007669"/>
    <property type="project" value="TreeGrafter"/>
</dbReference>
<dbReference type="GO" id="GO:0008823">
    <property type="term" value="F:cupric reductase (NADH) activity"/>
    <property type="evidence" value="ECO:0007669"/>
    <property type="project" value="TreeGrafter"/>
</dbReference>
<dbReference type="PANTHER" id="PTHR14239:SF0">
    <property type="entry name" value="F420-DEPENDENT NADP REDUCTASE"/>
    <property type="match status" value="1"/>
</dbReference>
<sequence length="248" mass="26132">MRIGIIGAGSIGTILARRLARVGHVVSVANSRAPETVNAAALSTGATAVWAAEAITGAEVVIVSVNMGQIPSVADLVSEAPAEAIIIDTSNYFPFRDGVIDGLGDGQTESLWVQEQYRRPIVKAWNTITTASFADKATEPGTPGRIALPVVADDDAQRAVGMTLVEQNGFDAFDAGMIADSWRQQPGTPAYTTDLTADQLPAALAKADASAAARRRDLMIQILDERTEAEGRMPGPAFQLALTRALFQ</sequence>
<accession>A0A4R5Y1B8</accession>
<dbReference type="Gene3D" id="3.40.50.720">
    <property type="entry name" value="NAD(P)-binding Rossmann-like Domain"/>
    <property type="match status" value="1"/>
</dbReference>